<evidence type="ECO:0000259" key="1">
    <source>
        <dbReference type="Pfam" id="PF18803"/>
    </source>
</evidence>
<sequence>MTIMHVNGIYSTRVAFCNCGAVHKSRFNQLLEAQMLAGTTTKPETVFTFECLDVMTHIHILCTHLFLLLTNYGHYH</sequence>
<dbReference type="Pfam" id="PF18803">
    <property type="entry name" value="CxC2"/>
    <property type="match status" value="1"/>
</dbReference>
<gene>
    <name evidence="2" type="ORF">BDP27DRAFT_1475351</name>
</gene>
<feature type="domain" description="CxC2-like cysteine cluster KDZ transposase-associated" evidence="1">
    <location>
        <begin position="1"/>
        <end position="58"/>
    </location>
</feature>
<evidence type="ECO:0000313" key="3">
    <source>
        <dbReference type="Proteomes" id="UP000772434"/>
    </source>
</evidence>
<dbReference type="Proteomes" id="UP000772434">
    <property type="component" value="Unassembled WGS sequence"/>
</dbReference>
<name>A0A9P5U3R4_9AGAR</name>
<reference evidence="2" key="1">
    <citation type="submission" date="2020-11" db="EMBL/GenBank/DDBJ databases">
        <authorList>
            <consortium name="DOE Joint Genome Institute"/>
            <person name="Ahrendt S."/>
            <person name="Riley R."/>
            <person name="Andreopoulos W."/>
            <person name="Labutti K."/>
            <person name="Pangilinan J."/>
            <person name="Ruiz-Duenas F.J."/>
            <person name="Barrasa J.M."/>
            <person name="Sanchez-Garcia M."/>
            <person name="Camarero S."/>
            <person name="Miyauchi S."/>
            <person name="Serrano A."/>
            <person name="Linde D."/>
            <person name="Babiker R."/>
            <person name="Drula E."/>
            <person name="Ayuso-Fernandez I."/>
            <person name="Pacheco R."/>
            <person name="Padilla G."/>
            <person name="Ferreira P."/>
            <person name="Barriuso J."/>
            <person name="Kellner H."/>
            <person name="Castanera R."/>
            <person name="Alfaro M."/>
            <person name="Ramirez L."/>
            <person name="Pisabarro A.G."/>
            <person name="Kuo A."/>
            <person name="Tritt A."/>
            <person name="Lipzen A."/>
            <person name="He G."/>
            <person name="Yan M."/>
            <person name="Ng V."/>
            <person name="Cullen D."/>
            <person name="Martin F."/>
            <person name="Rosso M.-N."/>
            <person name="Henrissat B."/>
            <person name="Hibbett D."/>
            <person name="Martinez A.T."/>
            <person name="Grigoriev I.V."/>
        </authorList>
    </citation>
    <scope>NUCLEOTIDE SEQUENCE</scope>
    <source>
        <strain evidence="2">AH 40177</strain>
    </source>
</reference>
<evidence type="ECO:0000313" key="2">
    <source>
        <dbReference type="EMBL" id="KAF9063993.1"/>
    </source>
</evidence>
<protein>
    <recommendedName>
        <fullName evidence="1">CxC2-like cysteine cluster KDZ transposase-associated domain-containing protein</fullName>
    </recommendedName>
</protein>
<dbReference type="AlphaFoldDB" id="A0A9P5U3R4"/>
<dbReference type="EMBL" id="JADNRY010000134">
    <property type="protein sequence ID" value="KAF9063993.1"/>
    <property type="molecule type" value="Genomic_DNA"/>
</dbReference>
<comment type="caution">
    <text evidence="2">The sequence shown here is derived from an EMBL/GenBank/DDBJ whole genome shotgun (WGS) entry which is preliminary data.</text>
</comment>
<keyword evidence="3" id="KW-1185">Reference proteome</keyword>
<dbReference type="InterPro" id="IPR041457">
    <property type="entry name" value="CxC2_KDZ-assoc"/>
</dbReference>
<organism evidence="2 3">
    <name type="scientific">Rhodocollybia butyracea</name>
    <dbReference type="NCBI Taxonomy" id="206335"/>
    <lineage>
        <taxon>Eukaryota</taxon>
        <taxon>Fungi</taxon>
        <taxon>Dikarya</taxon>
        <taxon>Basidiomycota</taxon>
        <taxon>Agaricomycotina</taxon>
        <taxon>Agaricomycetes</taxon>
        <taxon>Agaricomycetidae</taxon>
        <taxon>Agaricales</taxon>
        <taxon>Marasmiineae</taxon>
        <taxon>Omphalotaceae</taxon>
        <taxon>Rhodocollybia</taxon>
    </lineage>
</organism>
<proteinExistence type="predicted"/>
<accession>A0A9P5U3R4</accession>